<dbReference type="InterPro" id="IPR014001">
    <property type="entry name" value="Helicase_ATP-bd"/>
</dbReference>
<dbReference type="InterPro" id="IPR011545">
    <property type="entry name" value="DEAD/DEAH_box_helicase_dom"/>
</dbReference>
<sequence>MNQPLDVLKAHWKHDAFRPTQEEIINSVLSGKDTFALLPTGGGKSICFQIPALIKPGICLVISPLVALMKDQVENLKIKNIKAIALTGGISFEETNNLLDNCAFGGYKFLYVSPERLQQDWVLERIKNLNVNSVAIDEAHCISQWGHDFRPAYLKIATLKEYFHVPFIALTATATPRVQNDICSLLHLENPAIFKNSFARENLGYHIIKTEDKLGKLKQIFLKNPEPSIVYVKNRKACVEFSKTFNDLGFTSTYYHGGLSTKDKDKNMKLWLEEKAQVIVATNAFGMGIDKPNVKTVVHLQIPDNIENYYQEAGRAGRNGNKSFALLLTPEINSENLKNYFLSNLPNKEFLHLVYKDLNNHFQIAYGEGFQEIFYLNLNQFCAKFNLSVTKTFACLQFLDRQGIITLNNLISNKASLQFLIESREIIRYCSLNVKDAAVIETILRNYTGVFEQVTIINIALIATKSGASEDKVIKVLNKLHAQEIIELKLQSNDISILYNEPREDSYTINRVVKILENQNQIKIEQYSQMLNFVSDNSTCKSVLISNYFGEENAKPCGICSYCNSKNKSEPKSVLESIQNLLKKGALSSNEIENTLTFSTEEIIFALQNLLENDVIYLNVNNKYQIK</sequence>
<dbReference type="NCBIfam" id="TIGR00614">
    <property type="entry name" value="recQ_fam"/>
    <property type="match status" value="1"/>
</dbReference>
<dbReference type="STRING" id="402734.SAMN05660918_0222"/>
<evidence type="ECO:0000256" key="8">
    <source>
        <dbReference type="ARBA" id="ARBA00023235"/>
    </source>
</evidence>
<dbReference type="GO" id="GO:0009378">
    <property type="term" value="F:four-way junction helicase activity"/>
    <property type="evidence" value="ECO:0007669"/>
    <property type="project" value="TreeGrafter"/>
</dbReference>
<keyword evidence="8" id="KW-0413">Isomerase</keyword>
<keyword evidence="5 15" id="KW-0347">Helicase</keyword>
<dbReference type="RefSeq" id="WP_091306458.1">
    <property type="nucleotide sequence ID" value="NZ_CBCSJU010000001.1"/>
</dbReference>
<protein>
    <recommendedName>
        <fullName evidence="11">ATP-dependent DNA helicase RecQ</fullName>
        <ecNumber evidence="10">5.6.2.4</ecNumber>
    </recommendedName>
    <alternativeName>
        <fullName evidence="12">DNA 3'-5' helicase RecQ</fullName>
    </alternativeName>
</protein>
<evidence type="ECO:0000256" key="7">
    <source>
        <dbReference type="ARBA" id="ARBA00023125"/>
    </source>
</evidence>
<dbReference type="GO" id="GO:0005737">
    <property type="term" value="C:cytoplasm"/>
    <property type="evidence" value="ECO:0007669"/>
    <property type="project" value="TreeGrafter"/>
</dbReference>
<dbReference type="Gene3D" id="3.40.50.300">
    <property type="entry name" value="P-loop containing nucleotide triphosphate hydrolases"/>
    <property type="match status" value="2"/>
</dbReference>
<keyword evidence="3" id="KW-0547">Nucleotide-binding</keyword>
<evidence type="ECO:0000313" key="16">
    <source>
        <dbReference type="Proteomes" id="UP000199702"/>
    </source>
</evidence>
<evidence type="ECO:0000256" key="11">
    <source>
        <dbReference type="ARBA" id="ARBA00044535"/>
    </source>
</evidence>
<comment type="similarity">
    <text evidence="1">Belongs to the helicase family. RecQ subfamily.</text>
</comment>
<dbReference type="GO" id="GO:0046872">
    <property type="term" value="F:metal ion binding"/>
    <property type="evidence" value="ECO:0007669"/>
    <property type="project" value="UniProtKB-KW"/>
</dbReference>
<dbReference type="InterPro" id="IPR036388">
    <property type="entry name" value="WH-like_DNA-bd_sf"/>
</dbReference>
<evidence type="ECO:0000259" key="14">
    <source>
        <dbReference type="PROSITE" id="PS51194"/>
    </source>
</evidence>
<dbReference type="OrthoDB" id="9763310at2"/>
<evidence type="ECO:0000259" key="13">
    <source>
        <dbReference type="PROSITE" id="PS51192"/>
    </source>
</evidence>
<dbReference type="PROSITE" id="PS51194">
    <property type="entry name" value="HELICASE_CTER"/>
    <property type="match status" value="1"/>
</dbReference>
<dbReference type="InterPro" id="IPR001650">
    <property type="entry name" value="Helicase_C-like"/>
</dbReference>
<dbReference type="PANTHER" id="PTHR13710:SF105">
    <property type="entry name" value="ATP-DEPENDENT DNA HELICASE Q1"/>
    <property type="match status" value="1"/>
</dbReference>
<evidence type="ECO:0000256" key="12">
    <source>
        <dbReference type="ARBA" id="ARBA00044550"/>
    </source>
</evidence>
<evidence type="ECO:0000256" key="9">
    <source>
        <dbReference type="ARBA" id="ARBA00034617"/>
    </source>
</evidence>
<dbReference type="GO" id="GO:0016787">
    <property type="term" value="F:hydrolase activity"/>
    <property type="evidence" value="ECO:0007669"/>
    <property type="project" value="UniProtKB-KW"/>
</dbReference>
<dbReference type="SUPFAM" id="SSF52540">
    <property type="entry name" value="P-loop containing nucleoside triphosphate hydrolases"/>
    <property type="match status" value="1"/>
</dbReference>
<accession>A0A1H6Q2M6</accession>
<name>A0A1H6Q2M6_9FLAO</name>
<dbReference type="Pfam" id="PF00270">
    <property type="entry name" value="DEAD"/>
    <property type="match status" value="1"/>
</dbReference>
<reference evidence="16" key="1">
    <citation type="submission" date="2016-10" db="EMBL/GenBank/DDBJ databases">
        <authorList>
            <person name="Varghese N."/>
            <person name="Submissions S."/>
        </authorList>
    </citation>
    <scope>NUCLEOTIDE SEQUENCE [LARGE SCALE GENOMIC DNA]</scope>
    <source>
        <strain evidence="16">DSM 17934</strain>
    </source>
</reference>
<evidence type="ECO:0000256" key="5">
    <source>
        <dbReference type="ARBA" id="ARBA00022806"/>
    </source>
</evidence>
<comment type="catalytic activity">
    <reaction evidence="9">
        <text>Couples ATP hydrolysis with the unwinding of duplex DNA by translocating in the 3'-5' direction.</text>
        <dbReference type="EC" id="5.6.2.4"/>
    </reaction>
</comment>
<dbReference type="Gene3D" id="1.10.10.10">
    <property type="entry name" value="Winged helix-like DNA-binding domain superfamily/Winged helix DNA-binding domain"/>
    <property type="match status" value="1"/>
</dbReference>
<keyword evidence="2" id="KW-0479">Metal-binding</keyword>
<dbReference type="SMART" id="SM00490">
    <property type="entry name" value="HELICc"/>
    <property type="match status" value="1"/>
</dbReference>
<dbReference type="InterPro" id="IPR027417">
    <property type="entry name" value="P-loop_NTPase"/>
</dbReference>
<dbReference type="Pfam" id="PF00271">
    <property type="entry name" value="Helicase_C"/>
    <property type="match status" value="1"/>
</dbReference>
<feature type="domain" description="Helicase ATP-binding" evidence="13">
    <location>
        <begin position="25"/>
        <end position="192"/>
    </location>
</feature>
<organism evidence="15 16">
    <name type="scientific">Flavobacterium terrigena</name>
    <dbReference type="NCBI Taxonomy" id="402734"/>
    <lineage>
        <taxon>Bacteria</taxon>
        <taxon>Pseudomonadati</taxon>
        <taxon>Bacteroidota</taxon>
        <taxon>Flavobacteriia</taxon>
        <taxon>Flavobacteriales</taxon>
        <taxon>Flavobacteriaceae</taxon>
        <taxon>Flavobacterium</taxon>
    </lineage>
</organism>
<dbReference type="CDD" id="cd17920">
    <property type="entry name" value="DEXHc_RecQ"/>
    <property type="match status" value="1"/>
</dbReference>
<dbReference type="AlphaFoldDB" id="A0A1H6Q2M6"/>
<dbReference type="GO" id="GO:0043138">
    <property type="term" value="F:3'-5' DNA helicase activity"/>
    <property type="evidence" value="ECO:0007669"/>
    <property type="project" value="UniProtKB-EC"/>
</dbReference>
<dbReference type="GO" id="GO:0006281">
    <property type="term" value="P:DNA repair"/>
    <property type="evidence" value="ECO:0007669"/>
    <property type="project" value="TreeGrafter"/>
</dbReference>
<dbReference type="GO" id="GO:0005524">
    <property type="term" value="F:ATP binding"/>
    <property type="evidence" value="ECO:0007669"/>
    <property type="project" value="UniProtKB-KW"/>
</dbReference>
<dbReference type="PANTHER" id="PTHR13710">
    <property type="entry name" value="DNA HELICASE RECQ FAMILY MEMBER"/>
    <property type="match status" value="1"/>
</dbReference>
<evidence type="ECO:0000256" key="3">
    <source>
        <dbReference type="ARBA" id="ARBA00022741"/>
    </source>
</evidence>
<gene>
    <name evidence="15" type="ORF">SAMN05660918_0222</name>
</gene>
<keyword evidence="7" id="KW-0238">DNA-binding</keyword>
<evidence type="ECO:0000256" key="6">
    <source>
        <dbReference type="ARBA" id="ARBA00022840"/>
    </source>
</evidence>
<dbReference type="GO" id="GO:0043590">
    <property type="term" value="C:bacterial nucleoid"/>
    <property type="evidence" value="ECO:0007669"/>
    <property type="project" value="TreeGrafter"/>
</dbReference>
<dbReference type="GO" id="GO:0030894">
    <property type="term" value="C:replisome"/>
    <property type="evidence" value="ECO:0007669"/>
    <property type="project" value="TreeGrafter"/>
</dbReference>
<dbReference type="GO" id="GO:0003677">
    <property type="term" value="F:DNA binding"/>
    <property type="evidence" value="ECO:0007669"/>
    <property type="project" value="UniProtKB-KW"/>
</dbReference>
<proteinExistence type="inferred from homology"/>
<dbReference type="Pfam" id="PF16124">
    <property type="entry name" value="RecQ_Zn_bind"/>
    <property type="match status" value="1"/>
</dbReference>
<dbReference type="PROSITE" id="PS51192">
    <property type="entry name" value="HELICASE_ATP_BIND_1"/>
    <property type="match status" value="1"/>
</dbReference>
<keyword evidence="6" id="KW-0067">ATP-binding</keyword>
<feature type="domain" description="Helicase C-terminal" evidence="14">
    <location>
        <begin position="216"/>
        <end position="362"/>
    </location>
</feature>
<evidence type="ECO:0000313" key="15">
    <source>
        <dbReference type="EMBL" id="SEI38091.1"/>
    </source>
</evidence>
<evidence type="ECO:0000256" key="1">
    <source>
        <dbReference type="ARBA" id="ARBA00005446"/>
    </source>
</evidence>
<evidence type="ECO:0000256" key="4">
    <source>
        <dbReference type="ARBA" id="ARBA00022801"/>
    </source>
</evidence>
<dbReference type="GO" id="GO:0006310">
    <property type="term" value="P:DNA recombination"/>
    <property type="evidence" value="ECO:0007669"/>
    <property type="project" value="InterPro"/>
</dbReference>
<keyword evidence="16" id="KW-1185">Reference proteome</keyword>
<dbReference type="InterPro" id="IPR004589">
    <property type="entry name" value="DNA_helicase_ATP-dep_RecQ"/>
</dbReference>
<evidence type="ECO:0000256" key="10">
    <source>
        <dbReference type="ARBA" id="ARBA00034808"/>
    </source>
</evidence>
<evidence type="ECO:0000256" key="2">
    <source>
        <dbReference type="ARBA" id="ARBA00022723"/>
    </source>
</evidence>
<dbReference type="FunFam" id="3.40.50.300:FF:000296">
    <property type="entry name" value="ATP-dependent DNA helicase RecQ"/>
    <property type="match status" value="1"/>
</dbReference>
<keyword evidence="4" id="KW-0378">Hydrolase</keyword>
<dbReference type="Proteomes" id="UP000199702">
    <property type="component" value="Unassembled WGS sequence"/>
</dbReference>
<dbReference type="InterPro" id="IPR032284">
    <property type="entry name" value="RecQ_Zn-bd"/>
</dbReference>
<dbReference type="EC" id="5.6.2.4" evidence="10"/>
<dbReference type="EMBL" id="FNYA01000001">
    <property type="protein sequence ID" value="SEI38091.1"/>
    <property type="molecule type" value="Genomic_DNA"/>
</dbReference>
<dbReference type="SMART" id="SM00487">
    <property type="entry name" value="DEXDc"/>
    <property type="match status" value="1"/>
</dbReference>